<evidence type="ECO:0000259" key="5">
    <source>
        <dbReference type="PROSITE" id="PS50249"/>
    </source>
</evidence>
<dbReference type="PIRSF" id="PIRSF010052">
    <property type="entry name" value="Polyub_prc_Npl4"/>
    <property type="match status" value="1"/>
</dbReference>
<accession>A0A177WMK5</accession>
<dbReference type="Pfam" id="PF05021">
    <property type="entry name" value="NPL4"/>
    <property type="match status" value="1"/>
</dbReference>
<evidence type="ECO:0000313" key="6">
    <source>
        <dbReference type="EMBL" id="OAJ41072.1"/>
    </source>
</evidence>
<dbReference type="PROSITE" id="PS50249">
    <property type="entry name" value="MPN"/>
    <property type="match status" value="1"/>
</dbReference>
<feature type="domain" description="MPN" evidence="5">
    <location>
        <begin position="205"/>
        <end position="350"/>
    </location>
</feature>
<dbReference type="EMBL" id="DS022305">
    <property type="protein sequence ID" value="OAJ41072.1"/>
    <property type="molecule type" value="Genomic_DNA"/>
</dbReference>
<dbReference type="CDD" id="cd08061">
    <property type="entry name" value="MPN_NPL4"/>
    <property type="match status" value="1"/>
</dbReference>
<dbReference type="PANTHER" id="PTHR12710">
    <property type="entry name" value="NUCLEAR PROTEIN LOCALIZATION 4"/>
    <property type="match status" value="1"/>
</dbReference>
<dbReference type="InterPro" id="IPR007717">
    <property type="entry name" value="NPL4_C"/>
</dbReference>
<dbReference type="VEuPathDB" id="FungiDB:BDEG_24723"/>
<dbReference type="GO" id="GO:0031625">
    <property type="term" value="F:ubiquitin protein ligase binding"/>
    <property type="evidence" value="ECO:0007669"/>
    <property type="project" value="TreeGrafter"/>
</dbReference>
<dbReference type="OrthoDB" id="10251089at2759"/>
<proteinExistence type="inferred from homology"/>
<sequence length="567" mass="62645">MQAMKLDSTRTFDLALDPKGEQRVQAQPTHTIEQLGLNSRHGDLLFIIYHNDGSKNSTSNVSTHGQTQSSKASSALLIKQDPVDEYLQKQPGTIKRERDTRFCKHGSSGMCEYCLPLQPYDAKYLEENKIKHMAFHAYLRQLMEQAKTTPITSSHFVPPLDNLDFKVANPCPSKSHGQYPIGICTKCQPSAITLQSQNFRMVDHIEFESPAIIDNFLQFWRSSGAQRVGILYGKYEPYAEVPLGVKAVVSAIYEPLQEDSHDAIQLAVTSSHSILNNATSATVDAVATSLGLVRVGIIYTDLTDDGSGNGTVVCKRHADSYFLSSAEIVFAGVNQEQHPMVTPYSALHTFGSRFVTCVISGNSEGGIDIFSYQVSNMCAAMVRDNIIEASVEPSLMRVAESTDKQYVPEVFYKFKNEYNIMVKNAAKPTFPVEYLLVTGYTRIPIHSQSDIYKHKGIPDRESCGNGSSFPTFMVLLFIKESSILDQTDFDLLVDGVRTRSEPLISELSSRSSWQTLLMILQETATHAPTASKSNTSAVPAAPKSCQYCTFVNQAGVDSCEMCGLPLD</sequence>
<dbReference type="SUPFAM" id="SSF90209">
    <property type="entry name" value="Ran binding protein zinc finger-like"/>
    <property type="match status" value="1"/>
</dbReference>
<evidence type="ECO:0000313" key="7">
    <source>
        <dbReference type="Proteomes" id="UP000077115"/>
    </source>
</evidence>
<dbReference type="Pfam" id="PF05020">
    <property type="entry name" value="zf-NPL4"/>
    <property type="match status" value="1"/>
</dbReference>
<dbReference type="InterPro" id="IPR016563">
    <property type="entry name" value="Npl4"/>
</dbReference>
<name>A0A177WMK5_BATDL</name>
<dbReference type="GO" id="GO:0043130">
    <property type="term" value="F:ubiquitin binding"/>
    <property type="evidence" value="ECO:0007669"/>
    <property type="project" value="TreeGrafter"/>
</dbReference>
<reference evidence="6 7" key="2">
    <citation type="submission" date="2016-05" db="EMBL/GenBank/DDBJ databases">
        <title>Lineage-specific infection strategies underlie the spectrum of fungal disease in amphibians.</title>
        <authorList>
            <person name="Cuomo C.A."/>
            <person name="Farrer R.A."/>
            <person name="James T."/>
            <person name="Longcore J."/>
            <person name="Birren B."/>
        </authorList>
    </citation>
    <scope>NUCLEOTIDE SEQUENCE [LARGE SCALE GENOMIC DNA]</scope>
    <source>
        <strain evidence="6 7">JEL423</strain>
    </source>
</reference>
<dbReference type="GO" id="GO:0006511">
    <property type="term" value="P:ubiquitin-dependent protein catabolic process"/>
    <property type="evidence" value="ECO:0007669"/>
    <property type="project" value="InterPro"/>
</dbReference>
<comment type="subcellular location">
    <subcellularLocation>
        <location evidence="2">Cytoplasm</location>
        <location evidence="2">Perinuclear region</location>
    </subcellularLocation>
    <subcellularLocation>
        <location evidence="1">Nucleus membrane</location>
        <topology evidence="1">Peripheral membrane protein</topology>
        <orientation evidence="1">Cytoplasmic side</orientation>
    </subcellularLocation>
</comment>
<dbReference type="InterPro" id="IPR036443">
    <property type="entry name" value="Znf_RanBP2_sf"/>
</dbReference>
<reference evidence="6 7" key="1">
    <citation type="submission" date="2006-10" db="EMBL/GenBank/DDBJ databases">
        <title>The Genome Sequence of Batrachochytrium dendrobatidis JEL423.</title>
        <authorList>
            <consortium name="The Broad Institute Genome Sequencing Platform"/>
            <person name="Birren B."/>
            <person name="Lander E."/>
            <person name="Galagan J."/>
            <person name="Cuomo C."/>
            <person name="Devon K."/>
            <person name="Jaffe D."/>
            <person name="Butler J."/>
            <person name="Alvarez P."/>
            <person name="Gnerre S."/>
            <person name="Grabherr M."/>
            <person name="Kleber M."/>
            <person name="Mauceli E."/>
            <person name="Brockman W."/>
            <person name="Young S."/>
            <person name="LaButti K."/>
            <person name="Sykes S."/>
            <person name="DeCaprio D."/>
            <person name="Crawford M."/>
            <person name="Koehrsen M."/>
            <person name="Engels R."/>
            <person name="Montgomery P."/>
            <person name="Pearson M."/>
            <person name="Howarth C."/>
            <person name="Larson L."/>
            <person name="White J."/>
            <person name="O'Leary S."/>
            <person name="Kodira C."/>
            <person name="Zeng Q."/>
            <person name="Yandava C."/>
            <person name="Alvarado L."/>
            <person name="Longcore J."/>
            <person name="James T."/>
        </authorList>
    </citation>
    <scope>NUCLEOTIDE SEQUENCE [LARGE SCALE GENOMIC DNA]</scope>
    <source>
        <strain evidence="6 7">JEL423</strain>
    </source>
</reference>
<dbReference type="GO" id="GO:0048471">
    <property type="term" value="C:perinuclear region of cytoplasm"/>
    <property type="evidence" value="ECO:0007669"/>
    <property type="project" value="UniProtKB-SubCell"/>
</dbReference>
<organism evidence="6 7">
    <name type="scientific">Batrachochytrium dendrobatidis (strain JEL423)</name>
    <dbReference type="NCBI Taxonomy" id="403673"/>
    <lineage>
        <taxon>Eukaryota</taxon>
        <taxon>Fungi</taxon>
        <taxon>Fungi incertae sedis</taxon>
        <taxon>Chytridiomycota</taxon>
        <taxon>Chytridiomycota incertae sedis</taxon>
        <taxon>Chytridiomycetes</taxon>
        <taxon>Rhizophydiales</taxon>
        <taxon>Rhizophydiales incertae sedis</taxon>
        <taxon>Batrachochytrium</taxon>
    </lineage>
</organism>
<dbReference type="Proteomes" id="UP000077115">
    <property type="component" value="Unassembled WGS sequence"/>
</dbReference>
<evidence type="ECO:0000256" key="1">
    <source>
        <dbReference type="ARBA" id="ARBA00004335"/>
    </source>
</evidence>
<dbReference type="AlphaFoldDB" id="A0A177WMK5"/>
<dbReference type="eggNOG" id="KOG2834">
    <property type="taxonomic scope" value="Eukaryota"/>
</dbReference>
<gene>
    <name evidence="6" type="ORF">BDEG_24723</name>
</gene>
<dbReference type="InterPro" id="IPR007716">
    <property type="entry name" value="NPL4_Zn-bd_put"/>
</dbReference>
<dbReference type="PANTHER" id="PTHR12710:SF0">
    <property type="entry name" value="NUCLEAR PROTEIN LOCALIZATION PROTEIN 4 HOMOLOG"/>
    <property type="match status" value="1"/>
</dbReference>
<evidence type="ECO:0000256" key="2">
    <source>
        <dbReference type="ARBA" id="ARBA00004556"/>
    </source>
</evidence>
<evidence type="ECO:0000256" key="4">
    <source>
        <dbReference type="ARBA" id="ARBA00019709"/>
    </source>
</evidence>
<dbReference type="STRING" id="403673.A0A177WMK5"/>
<protein>
    <recommendedName>
        <fullName evidence="4">Nuclear protein localization protein 4</fullName>
    </recommendedName>
</protein>
<comment type="similarity">
    <text evidence="3">Belongs to the NPL4 family.</text>
</comment>
<dbReference type="InterPro" id="IPR037518">
    <property type="entry name" value="MPN"/>
</dbReference>
<evidence type="ECO:0000256" key="3">
    <source>
        <dbReference type="ARBA" id="ARBA00011025"/>
    </source>
</evidence>
<dbReference type="GO" id="GO:0031965">
    <property type="term" value="C:nuclear membrane"/>
    <property type="evidence" value="ECO:0007669"/>
    <property type="project" value="UniProtKB-SubCell"/>
</dbReference>